<comment type="caution">
    <text evidence="2">The sequence shown here is derived from an EMBL/GenBank/DDBJ whole genome shotgun (WGS) entry which is preliminary data.</text>
</comment>
<feature type="chain" id="PRO_5041280759" evidence="1">
    <location>
        <begin position="21"/>
        <end position="109"/>
    </location>
</feature>
<reference evidence="2" key="1">
    <citation type="submission" date="2019-07" db="EMBL/GenBank/DDBJ databases">
        <title>Toxilogical consequences of a new and cryptic species of cyanobacteria (Komarekiella delphini-convector) recovered from the epidermis of a bottlenose dolphin and 1500 ft. in the air.</title>
        <authorList>
            <person name="Brown A.O."/>
            <person name="Dvorak P."/>
            <person name="Villanueva C.D."/>
            <person name="Foss A.J."/>
            <person name="Garvey A.D."/>
            <person name="Gibson Q.A."/>
            <person name="Johansen J.R."/>
            <person name="Casamatta D.A."/>
        </authorList>
    </citation>
    <scope>NUCLEOTIDE SEQUENCE</scope>
    <source>
        <strain evidence="2">SJRDD-AB1</strain>
    </source>
</reference>
<evidence type="ECO:0000313" key="3">
    <source>
        <dbReference type="Proteomes" id="UP001165986"/>
    </source>
</evidence>
<dbReference type="RefSeq" id="WP_191760488.1">
    <property type="nucleotide sequence ID" value="NZ_VJXY01000038.1"/>
</dbReference>
<accession>A0AA40T1P7</accession>
<dbReference type="AlphaFoldDB" id="A0AA40T1P7"/>
<sequence>MFKTIMTSVLILTAALPANAEVGPGLGNTDSVASRSQSYAQVCTNDGTGRLSMRNGPGRNFRKVKEIPNGDVVVLTGGKYSQDGYWWWNVSHSRGRGWVRADYVCGDPQ</sequence>
<evidence type="ECO:0000313" key="2">
    <source>
        <dbReference type="EMBL" id="MBD6619298.1"/>
    </source>
</evidence>
<proteinExistence type="predicted"/>
<dbReference type="EMBL" id="VJXY01000038">
    <property type="protein sequence ID" value="MBD6619298.1"/>
    <property type="molecule type" value="Genomic_DNA"/>
</dbReference>
<organism evidence="2 3">
    <name type="scientific">Komarekiella delphini-convector SJRDD-AB1</name>
    <dbReference type="NCBI Taxonomy" id="2593771"/>
    <lineage>
        <taxon>Bacteria</taxon>
        <taxon>Bacillati</taxon>
        <taxon>Cyanobacteriota</taxon>
        <taxon>Cyanophyceae</taxon>
        <taxon>Nostocales</taxon>
        <taxon>Nostocaceae</taxon>
        <taxon>Komarekiella</taxon>
        <taxon>Komarekiella delphini-convector</taxon>
    </lineage>
</organism>
<dbReference type="Proteomes" id="UP001165986">
    <property type="component" value="Unassembled WGS sequence"/>
</dbReference>
<evidence type="ECO:0000256" key="1">
    <source>
        <dbReference type="SAM" id="SignalP"/>
    </source>
</evidence>
<protein>
    <submittedName>
        <fullName evidence="2">SH3 domain-containing protein</fullName>
    </submittedName>
</protein>
<keyword evidence="1" id="KW-0732">Signal</keyword>
<keyword evidence="3" id="KW-1185">Reference proteome</keyword>
<dbReference type="Gene3D" id="2.30.30.40">
    <property type="entry name" value="SH3 Domains"/>
    <property type="match status" value="1"/>
</dbReference>
<feature type="signal peptide" evidence="1">
    <location>
        <begin position="1"/>
        <end position="20"/>
    </location>
</feature>
<gene>
    <name evidence="2" type="ORF">FNW02_26590</name>
</gene>
<name>A0AA40T1P7_9NOST</name>